<dbReference type="EMBL" id="JAFBCV010000020">
    <property type="protein sequence ID" value="MBM7841015.1"/>
    <property type="molecule type" value="Genomic_DNA"/>
</dbReference>
<dbReference type="InterPro" id="IPR000064">
    <property type="entry name" value="NLP_P60_dom"/>
</dbReference>
<evidence type="ECO:0000256" key="4">
    <source>
        <dbReference type="ARBA" id="ARBA00022807"/>
    </source>
</evidence>
<dbReference type="PANTHER" id="PTHR47053:SF1">
    <property type="entry name" value="MUREIN DD-ENDOPEPTIDASE MEPH-RELATED"/>
    <property type="match status" value="1"/>
</dbReference>
<evidence type="ECO:0000256" key="6">
    <source>
        <dbReference type="SAM" id="SignalP"/>
    </source>
</evidence>
<evidence type="ECO:0000313" key="8">
    <source>
        <dbReference type="EMBL" id="MBM7841015.1"/>
    </source>
</evidence>
<evidence type="ECO:0000256" key="2">
    <source>
        <dbReference type="ARBA" id="ARBA00022670"/>
    </source>
</evidence>
<gene>
    <name evidence="8" type="ORF">JOC54_004314</name>
</gene>
<dbReference type="Gene3D" id="1.10.101.10">
    <property type="entry name" value="PGBD-like superfamily/PGBD"/>
    <property type="match status" value="1"/>
</dbReference>
<feature type="domain" description="NlpC/P60" evidence="7">
    <location>
        <begin position="179"/>
        <end position="299"/>
    </location>
</feature>
<reference evidence="8" key="1">
    <citation type="submission" date="2021-01" db="EMBL/GenBank/DDBJ databases">
        <title>Genomic Encyclopedia of Type Strains, Phase IV (KMG-IV): sequencing the most valuable type-strain genomes for metagenomic binning, comparative biology and taxonomic classification.</title>
        <authorList>
            <person name="Goeker M."/>
        </authorList>
    </citation>
    <scope>NUCLEOTIDE SEQUENCE</scope>
    <source>
        <strain evidence="8">DSM 21943</strain>
    </source>
</reference>
<dbReference type="InterPro" id="IPR002477">
    <property type="entry name" value="Peptidoglycan-bd-like"/>
</dbReference>
<feature type="compositionally biased region" description="Polar residues" evidence="5">
    <location>
        <begin position="164"/>
        <end position="181"/>
    </location>
</feature>
<evidence type="ECO:0000259" key="7">
    <source>
        <dbReference type="PROSITE" id="PS51935"/>
    </source>
</evidence>
<evidence type="ECO:0000256" key="3">
    <source>
        <dbReference type="ARBA" id="ARBA00022801"/>
    </source>
</evidence>
<dbReference type="SUPFAM" id="SSF54001">
    <property type="entry name" value="Cysteine proteinases"/>
    <property type="match status" value="1"/>
</dbReference>
<accession>A0ABS2SZU5</accession>
<keyword evidence="3 8" id="KW-0378">Hydrolase</keyword>
<dbReference type="InterPro" id="IPR038765">
    <property type="entry name" value="Papain-like_cys_pep_sf"/>
</dbReference>
<dbReference type="InterPro" id="IPR036365">
    <property type="entry name" value="PGBD-like_sf"/>
</dbReference>
<keyword evidence="9" id="KW-1185">Reference proteome</keyword>
<keyword evidence="6" id="KW-0732">Signal</keyword>
<comment type="similarity">
    <text evidence="1">Belongs to the peptidase C40 family.</text>
</comment>
<evidence type="ECO:0000256" key="1">
    <source>
        <dbReference type="ARBA" id="ARBA00007074"/>
    </source>
</evidence>
<dbReference type="InterPro" id="IPR051202">
    <property type="entry name" value="Peptidase_C40"/>
</dbReference>
<organism evidence="8 9">
    <name type="scientific">Shouchella xiaoxiensis</name>
    <dbReference type="NCBI Taxonomy" id="766895"/>
    <lineage>
        <taxon>Bacteria</taxon>
        <taxon>Bacillati</taxon>
        <taxon>Bacillota</taxon>
        <taxon>Bacilli</taxon>
        <taxon>Bacillales</taxon>
        <taxon>Bacillaceae</taxon>
        <taxon>Shouchella</taxon>
    </lineage>
</organism>
<dbReference type="InterPro" id="IPR036366">
    <property type="entry name" value="PGBDSf"/>
</dbReference>
<evidence type="ECO:0000256" key="5">
    <source>
        <dbReference type="SAM" id="MobiDB-lite"/>
    </source>
</evidence>
<dbReference type="PROSITE" id="PS51935">
    <property type="entry name" value="NLPC_P60"/>
    <property type="match status" value="1"/>
</dbReference>
<dbReference type="Proteomes" id="UP001179280">
    <property type="component" value="Unassembled WGS sequence"/>
</dbReference>
<dbReference type="PANTHER" id="PTHR47053">
    <property type="entry name" value="MUREIN DD-ENDOPEPTIDASE MEPH-RELATED"/>
    <property type="match status" value="1"/>
</dbReference>
<sequence>MFKASMKKLIVRTSIVLGLATTATIATSQTADASVDMDKVKAAEKKSSTVQSQSQTSAPQTAVTVVRYGDNNETVRNIQQKLGISTDGNFGPQTERAVRQFQSNNGLQVDGVAGPQTQKALNATSGSTASTPSSNSTASANTSNASSSDSSSSSSASASNTVTEESQSKVAGTQVTNSSANSSGLVQSALNQIGAPYAWGGTSPSGFDCSGFINYVYNSQGQSIPRTAQGMYDSSAKTSNPNVGDVVFFTGTYNSSTYISHAGIYIGNGEFVHSGSRGVEKASLNSSYWSNHYVGAGSL</sequence>
<proteinExistence type="inferred from homology"/>
<feature type="compositionally biased region" description="Low complexity" evidence="5">
    <location>
        <begin position="122"/>
        <end position="163"/>
    </location>
</feature>
<feature type="chain" id="PRO_5046897249" evidence="6">
    <location>
        <begin position="29"/>
        <end position="299"/>
    </location>
</feature>
<dbReference type="SUPFAM" id="SSF47090">
    <property type="entry name" value="PGBD-like"/>
    <property type="match status" value="1"/>
</dbReference>
<dbReference type="Pfam" id="PF01471">
    <property type="entry name" value="PG_binding_1"/>
    <property type="match status" value="1"/>
</dbReference>
<keyword evidence="4" id="KW-0788">Thiol protease</keyword>
<dbReference type="Pfam" id="PF00877">
    <property type="entry name" value="NLPC_P60"/>
    <property type="match status" value="1"/>
</dbReference>
<dbReference type="Gene3D" id="3.90.1720.10">
    <property type="entry name" value="endopeptidase domain like (from Nostoc punctiforme)"/>
    <property type="match status" value="1"/>
</dbReference>
<evidence type="ECO:0000313" key="9">
    <source>
        <dbReference type="Proteomes" id="UP001179280"/>
    </source>
</evidence>
<dbReference type="RefSeq" id="WP_204468920.1">
    <property type="nucleotide sequence ID" value="NZ_JAFBCV010000020.1"/>
</dbReference>
<name>A0ABS2SZU5_9BACI</name>
<protein>
    <submittedName>
        <fullName evidence="8">Cell wall-associated NlpC family hydrolase</fullName>
    </submittedName>
</protein>
<keyword evidence="2" id="KW-0645">Protease</keyword>
<dbReference type="GO" id="GO:0016787">
    <property type="term" value="F:hydrolase activity"/>
    <property type="evidence" value="ECO:0007669"/>
    <property type="project" value="UniProtKB-KW"/>
</dbReference>
<comment type="caution">
    <text evidence="8">The sequence shown here is derived from an EMBL/GenBank/DDBJ whole genome shotgun (WGS) entry which is preliminary data.</text>
</comment>
<feature type="region of interest" description="Disordered" evidence="5">
    <location>
        <begin position="122"/>
        <end position="181"/>
    </location>
</feature>
<feature type="signal peptide" evidence="6">
    <location>
        <begin position="1"/>
        <end position="28"/>
    </location>
</feature>